<dbReference type="SUPFAM" id="SSF50475">
    <property type="entry name" value="FMN-binding split barrel"/>
    <property type="match status" value="1"/>
</dbReference>
<dbReference type="Pfam" id="PF01243">
    <property type="entry name" value="PNPOx_N"/>
    <property type="match status" value="1"/>
</dbReference>
<name>A0A558AE69_9PSEU</name>
<protein>
    <submittedName>
        <fullName evidence="3">TIGR03667 family PPOX class F420-dependent oxidoreductase</fullName>
        <ecNumber evidence="3">1.-.-.-</ecNumber>
    </submittedName>
</protein>
<proteinExistence type="predicted"/>
<comment type="caution">
    <text evidence="3">The sequence shown here is derived from an EMBL/GenBank/DDBJ whole genome shotgun (WGS) entry which is preliminary data.</text>
</comment>
<dbReference type="OrthoDB" id="157302at2"/>
<dbReference type="NCBIfam" id="TIGR03667">
    <property type="entry name" value="Rv3369"/>
    <property type="match status" value="1"/>
</dbReference>
<evidence type="ECO:0000259" key="2">
    <source>
        <dbReference type="Pfam" id="PF01243"/>
    </source>
</evidence>
<dbReference type="PANTHER" id="PTHR35176">
    <property type="entry name" value="HEME OXYGENASE HI_0854-RELATED"/>
    <property type="match status" value="1"/>
</dbReference>
<dbReference type="AlphaFoldDB" id="A0A558AE69"/>
<evidence type="ECO:0000313" key="3">
    <source>
        <dbReference type="EMBL" id="TVT22555.1"/>
    </source>
</evidence>
<dbReference type="GO" id="GO:0070967">
    <property type="term" value="F:coenzyme F420 binding"/>
    <property type="evidence" value="ECO:0007669"/>
    <property type="project" value="TreeGrafter"/>
</dbReference>
<dbReference type="InterPro" id="IPR019966">
    <property type="entry name" value="F420-dep_enz_PPOX_Rv3369"/>
</dbReference>
<reference evidence="3 4" key="1">
    <citation type="submission" date="2019-07" db="EMBL/GenBank/DDBJ databases">
        <title>New species of Amycolatopsis and Streptomyces.</title>
        <authorList>
            <person name="Duangmal K."/>
            <person name="Teo W.F.A."/>
            <person name="Lipun K."/>
        </authorList>
    </citation>
    <scope>NUCLEOTIDE SEQUENCE [LARGE SCALE GENOMIC DNA]</scope>
    <source>
        <strain evidence="3 4">JCM 30562</strain>
    </source>
</reference>
<dbReference type="GO" id="GO:0016627">
    <property type="term" value="F:oxidoreductase activity, acting on the CH-CH group of donors"/>
    <property type="evidence" value="ECO:0007669"/>
    <property type="project" value="TreeGrafter"/>
</dbReference>
<dbReference type="InterPro" id="IPR011576">
    <property type="entry name" value="Pyridox_Oxase_N"/>
</dbReference>
<evidence type="ECO:0000256" key="1">
    <source>
        <dbReference type="ARBA" id="ARBA00023002"/>
    </source>
</evidence>
<dbReference type="InterPro" id="IPR012349">
    <property type="entry name" value="Split_barrel_FMN-bd"/>
</dbReference>
<dbReference type="PANTHER" id="PTHR35176:SF4">
    <property type="entry name" value="PYRIDOXAMINE 5'-PHOSPHATE OXIDASE-RELATED FMN-BINDING"/>
    <property type="match status" value="1"/>
</dbReference>
<dbReference type="EC" id="1.-.-.-" evidence="3"/>
<dbReference type="Gene3D" id="2.30.110.10">
    <property type="entry name" value="Electron Transport, Fmn-binding Protein, Chain A"/>
    <property type="match status" value="1"/>
</dbReference>
<gene>
    <name evidence="3" type="ORF">FNH06_13110</name>
</gene>
<sequence>MLGLMATLLPDPGTPFGARVRERLTAERVIWFTTVGADGTPQPNPVWFVWQDDGLLVFNRPDAKRLAHIEARPQVTLHFDGDGDGQGGDVVIFTGTAHRVPSHPRPHELPEYVAKYGEAMTRISGDTESFGADYSVAVRIDVARVRGF</sequence>
<dbReference type="GO" id="GO:0005829">
    <property type="term" value="C:cytosol"/>
    <property type="evidence" value="ECO:0007669"/>
    <property type="project" value="TreeGrafter"/>
</dbReference>
<evidence type="ECO:0000313" key="4">
    <source>
        <dbReference type="Proteomes" id="UP000318578"/>
    </source>
</evidence>
<dbReference type="Proteomes" id="UP000318578">
    <property type="component" value="Unassembled WGS sequence"/>
</dbReference>
<dbReference type="EMBL" id="VJZA01000017">
    <property type="protein sequence ID" value="TVT22555.1"/>
    <property type="molecule type" value="Genomic_DNA"/>
</dbReference>
<organism evidence="3 4">
    <name type="scientific">Amycolatopsis acidiphila</name>
    <dbReference type="NCBI Taxonomy" id="715473"/>
    <lineage>
        <taxon>Bacteria</taxon>
        <taxon>Bacillati</taxon>
        <taxon>Actinomycetota</taxon>
        <taxon>Actinomycetes</taxon>
        <taxon>Pseudonocardiales</taxon>
        <taxon>Pseudonocardiaceae</taxon>
        <taxon>Amycolatopsis</taxon>
    </lineage>
</organism>
<dbReference type="InterPro" id="IPR052019">
    <property type="entry name" value="F420H2_bilvrd_red/Heme_oxyg"/>
</dbReference>
<accession>A0A558AE69</accession>
<keyword evidence="4" id="KW-1185">Reference proteome</keyword>
<keyword evidence="1 3" id="KW-0560">Oxidoreductase</keyword>
<feature type="domain" description="Pyridoxamine 5'-phosphate oxidase N-terminal" evidence="2">
    <location>
        <begin position="19"/>
        <end position="146"/>
    </location>
</feature>